<sequence length="99" mass="10059">MASLLGGQGQGQSEQGSQNSKKGLGGVLGGVTDTVGGVTNTVGGVTDTVGDTVRHLPLSRVLARTSEAQSKTLVVARPRNLPSIRPGKPEIGNKWRGVG</sequence>
<protein>
    <submittedName>
        <fullName evidence="2">Uncharacterized protein</fullName>
    </submittedName>
</protein>
<dbReference type="RefSeq" id="XP_064722615.1">
    <property type="nucleotide sequence ID" value="XM_064866543.1"/>
</dbReference>
<gene>
    <name evidence="2" type="ORF">IAS62_004727</name>
</gene>
<evidence type="ECO:0000313" key="3">
    <source>
        <dbReference type="Proteomes" id="UP001432216"/>
    </source>
</evidence>
<dbReference type="Proteomes" id="UP001432216">
    <property type="component" value="Chromosome 7"/>
</dbReference>
<feature type="compositionally biased region" description="Gly residues" evidence="1">
    <location>
        <begin position="1"/>
        <end position="10"/>
    </location>
</feature>
<evidence type="ECO:0000313" key="2">
    <source>
        <dbReference type="EMBL" id="WVO23376.1"/>
    </source>
</evidence>
<reference evidence="2 3" key="1">
    <citation type="submission" date="2024-01" db="EMBL/GenBank/DDBJ databases">
        <title>Comparative genomics of Cryptococcus and Kwoniella reveals pathogenesis evolution and contrasting modes of karyotype evolution via chromosome fusion or intercentromeric recombination.</title>
        <authorList>
            <person name="Coelho M.A."/>
            <person name="David-Palma M."/>
            <person name="Shea T."/>
            <person name="Bowers K."/>
            <person name="McGinley-Smith S."/>
            <person name="Mohammad A.W."/>
            <person name="Gnirke A."/>
            <person name="Yurkov A.M."/>
            <person name="Nowrousian M."/>
            <person name="Sun S."/>
            <person name="Cuomo C.A."/>
            <person name="Heitman J."/>
        </authorList>
    </citation>
    <scope>NUCLEOTIDE SEQUENCE [LARGE SCALE GENOMIC DNA]</scope>
    <source>
        <strain evidence="2 3">7685027</strain>
    </source>
</reference>
<organism evidence="2 3">
    <name type="scientific">Cryptococcus decagattii</name>
    <dbReference type="NCBI Taxonomy" id="1859122"/>
    <lineage>
        <taxon>Eukaryota</taxon>
        <taxon>Fungi</taxon>
        <taxon>Dikarya</taxon>
        <taxon>Basidiomycota</taxon>
        <taxon>Agaricomycotina</taxon>
        <taxon>Tremellomycetes</taxon>
        <taxon>Tremellales</taxon>
        <taxon>Cryptococcaceae</taxon>
        <taxon>Cryptococcus</taxon>
        <taxon>Cryptococcus gattii species complex</taxon>
    </lineage>
</organism>
<feature type="region of interest" description="Disordered" evidence="1">
    <location>
        <begin position="80"/>
        <end position="99"/>
    </location>
</feature>
<feature type="region of interest" description="Disordered" evidence="1">
    <location>
        <begin position="1"/>
        <end position="28"/>
    </location>
</feature>
<name>A0ABZ2B150_9TREE</name>
<evidence type="ECO:0000256" key="1">
    <source>
        <dbReference type="SAM" id="MobiDB-lite"/>
    </source>
</evidence>
<proteinExistence type="predicted"/>
<dbReference type="EMBL" id="CP143812">
    <property type="protein sequence ID" value="WVO23376.1"/>
    <property type="molecule type" value="Genomic_DNA"/>
</dbReference>
<dbReference type="GeneID" id="89991499"/>
<accession>A0ABZ2B150</accession>
<keyword evidence="3" id="KW-1185">Reference proteome</keyword>